<comment type="similarity">
    <text evidence="7 10">Belongs to the fluoride channel Fluc/FEX (TC 1.A.43) family.</text>
</comment>
<feature type="transmembrane region" description="Helical" evidence="10">
    <location>
        <begin position="38"/>
        <end position="61"/>
    </location>
</feature>
<dbReference type="Proteomes" id="UP000615455">
    <property type="component" value="Unassembled WGS sequence"/>
</dbReference>
<feature type="transmembrane region" description="Helical" evidence="10">
    <location>
        <begin position="99"/>
        <end position="119"/>
    </location>
</feature>
<dbReference type="HAMAP" id="MF_00454">
    <property type="entry name" value="FluC"/>
    <property type="match status" value="1"/>
</dbReference>
<keyword evidence="10" id="KW-0813">Transport</keyword>
<keyword evidence="10" id="KW-0406">Ion transport</keyword>
<evidence type="ECO:0000256" key="5">
    <source>
        <dbReference type="ARBA" id="ARBA00023136"/>
    </source>
</evidence>
<sequence>MTFMWIWAMCLVSFGGFFGAIGRFQLGSYLSRRFPSSIPYGTLTINLLGSFLIGILMKYHAYDNWKLLIGTGFMGAFTTFSTMNLECMRLLLAGQWKVSMLYTLLSYTGGILLTFIGYYI</sequence>
<protein>
    <recommendedName>
        <fullName evidence="10">Fluoride-specific ion channel FluC</fullName>
    </recommendedName>
</protein>
<feature type="binding site" evidence="10">
    <location>
        <position position="75"/>
    </location>
    <ligand>
        <name>Na(+)</name>
        <dbReference type="ChEBI" id="CHEBI:29101"/>
        <note>structural</note>
    </ligand>
</feature>
<keyword evidence="6 10" id="KW-0407">Ion channel</keyword>
<gene>
    <name evidence="11" type="primary">crcB2</name>
    <name evidence="10" type="synonym">crcB</name>
    <name evidence="10" type="synonym">fluC</name>
    <name evidence="11" type="ORF">GCM10008018_00330</name>
</gene>
<dbReference type="Pfam" id="PF02537">
    <property type="entry name" value="CRCB"/>
    <property type="match status" value="1"/>
</dbReference>
<proteinExistence type="inferred from homology"/>
<evidence type="ECO:0000313" key="11">
    <source>
        <dbReference type="EMBL" id="GGI43094.1"/>
    </source>
</evidence>
<evidence type="ECO:0000256" key="6">
    <source>
        <dbReference type="ARBA" id="ARBA00023303"/>
    </source>
</evidence>
<keyword evidence="5 10" id="KW-0472">Membrane</keyword>
<keyword evidence="12" id="KW-1185">Reference proteome</keyword>
<feature type="transmembrane region" description="Helical" evidence="10">
    <location>
        <begin position="6"/>
        <end position="26"/>
    </location>
</feature>
<feature type="transmembrane region" description="Helical" evidence="10">
    <location>
        <begin position="67"/>
        <end position="87"/>
    </location>
</feature>
<evidence type="ECO:0000256" key="10">
    <source>
        <dbReference type="HAMAP-Rule" id="MF_00454"/>
    </source>
</evidence>
<evidence type="ECO:0000256" key="4">
    <source>
        <dbReference type="ARBA" id="ARBA00022989"/>
    </source>
</evidence>
<evidence type="ECO:0000256" key="1">
    <source>
        <dbReference type="ARBA" id="ARBA00004651"/>
    </source>
</evidence>
<comment type="catalytic activity">
    <reaction evidence="8">
        <text>fluoride(in) = fluoride(out)</text>
        <dbReference type="Rhea" id="RHEA:76159"/>
        <dbReference type="ChEBI" id="CHEBI:17051"/>
    </reaction>
    <physiologicalReaction direction="left-to-right" evidence="8">
        <dbReference type="Rhea" id="RHEA:76160"/>
    </physiologicalReaction>
</comment>
<comment type="caution">
    <text evidence="11">The sequence shown here is derived from an EMBL/GenBank/DDBJ whole genome shotgun (WGS) entry which is preliminary data.</text>
</comment>
<evidence type="ECO:0000256" key="7">
    <source>
        <dbReference type="ARBA" id="ARBA00035120"/>
    </source>
</evidence>
<keyword evidence="4 10" id="KW-1133">Transmembrane helix</keyword>
<comment type="subcellular location">
    <subcellularLocation>
        <location evidence="1 10">Cell membrane</location>
        <topology evidence="1 10">Multi-pass membrane protein</topology>
    </subcellularLocation>
</comment>
<dbReference type="PANTHER" id="PTHR28259:SF1">
    <property type="entry name" value="FLUORIDE EXPORT PROTEIN 1-RELATED"/>
    <property type="match status" value="1"/>
</dbReference>
<evidence type="ECO:0000313" key="12">
    <source>
        <dbReference type="Proteomes" id="UP000615455"/>
    </source>
</evidence>
<dbReference type="EMBL" id="BMHE01000001">
    <property type="protein sequence ID" value="GGI43094.1"/>
    <property type="molecule type" value="Genomic_DNA"/>
</dbReference>
<keyword evidence="3 10" id="KW-0812">Transmembrane</keyword>
<comment type="function">
    <text evidence="9 10">Fluoride-specific ion channel. Important for reducing fluoride concentration in the cell, thus reducing its toxicity.</text>
</comment>
<dbReference type="InterPro" id="IPR003691">
    <property type="entry name" value="FluC"/>
</dbReference>
<evidence type="ECO:0000256" key="9">
    <source>
        <dbReference type="ARBA" id="ARBA00049940"/>
    </source>
</evidence>
<organism evidence="11 12">
    <name type="scientific">Paenibacillus marchantiophytorum</name>
    <dbReference type="NCBI Taxonomy" id="1619310"/>
    <lineage>
        <taxon>Bacteria</taxon>
        <taxon>Bacillati</taxon>
        <taxon>Bacillota</taxon>
        <taxon>Bacilli</taxon>
        <taxon>Bacillales</taxon>
        <taxon>Paenibacillaceae</taxon>
        <taxon>Paenibacillus</taxon>
    </lineage>
</organism>
<dbReference type="NCBIfam" id="TIGR00494">
    <property type="entry name" value="crcB"/>
    <property type="match status" value="1"/>
</dbReference>
<evidence type="ECO:0000256" key="8">
    <source>
        <dbReference type="ARBA" id="ARBA00035585"/>
    </source>
</evidence>
<reference evidence="12" key="1">
    <citation type="journal article" date="2019" name="Int. J. Syst. Evol. Microbiol.">
        <title>The Global Catalogue of Microorganisms (GCM) 10K type strain sequencing project: providing services to taxonomists for standard genome sequencing and annotation.</title>
        <authorList>
            <consortium name="The Broad Institute Genomics Platform"/>
            <consortium name="The Broad Institute Genome Sequencing Center for Infectious Disease"/>
            <person name="Wu L."/>
            <person name="Ma J."/>
        </authorList>
    </citation>
    <scope>NUCLEOTIDE SEQUENCE [LARGE SCALE GENOMIC DNA]</scope>
    <source>
        <strain evidence="12">CGMCC 1.15043</strain>
    </source>
</reference>
<feature type="binding site" evidence="10">
    <location>
        <position position="78"/>
    </location>
    <ligand>
        <name>Na(+)</name>
        <dbReference type="ChEBI" id="CHEBI:29101"/>
        <note>structural</note>
    </ligand>
</feature>
<keyword evidence="10" id="KW-0479">Metal-binding</keyword>
<accession>A0ABQ2BNU2</accession>
<evidence type="ECO:0000256" key="2">
    <source>
        <dbReference type="ARBA" id="ARBA00022475"/>
    </source>
</evidence>
<dbReference type="PANTHER" id="PTHR28259">
    <property type="entry name" value="FLUORIDE EXPORT PROTEIN 1-RELATED"/>
    <property type="match status" value="1"/>
</dbReference>
<comment type="activity regulation">
    <text evidence="10">Na(+) is not transported, but it plays an essential structural role and its presence is essential for fluoride channel function.</text>
</comment>
<keyword evidence="2 10" id="KW-1003">Cell membrane</keyword>
<name>A0ABQ2BNU2_9BACL</name>
<keyword evidence="10" id="KW-0915">Sodium</keyword>
<evidence type="ECO:0000256" key="3">
    <source>
        <dbReference type="ARBA" id="ARBA00022692"/>
    </source>
</evidence>